<dbReference type="Proteomes" id="UP000293638">
    <property type="component" value="Unassembled WGS sequence"/>
</dbReference>
<gene>
    <name evidence="2" type="ORF">EV189_0334</name>
</gene>
<protein>
    <submittedName>
        <fullName evidence="2">Uncharacterized protein</fullName>
    </submittedName>
</protein>
<evidence type="ECO:0000256" key="1">
    <source>
        <dbReference type="SAM" id="MobiDB-lite"/>
    </source>
</evidence>
<reference evidence="2 3" key="1">
    <citation type="submission" date="2019-02" db="EMBL/GenBank/DDBJ databases">
        <title>Genomic Encyclopedia of Type Strains, Phase IV (KMG-IV): sequencing the most valuable type-strain genomes for metagenomic binning, comparative biology and taxonomic classification.</title>
        <authorList>
            <person name="Goeker M."/>
        </authorList>
    </citation>
    <scope>NUCLEOTIDE SEQUENCE [LARGE SCALE GENOMIC DNA]</scope>
    <source>
        <strain evidence="2 3">DSM 45622</strain>
    </source>
</reference>
<comment type="caution">
    <text evidence="2">The sequence shown here is derived from an EMBL/GenBank/DDBJ whole genome shotgun (WGS) entry which is preliminary data.</text>
</comment>
<dbReference type="AlphaFoldDB" id="A0A4Q7NV45"/>
<keyword evidence="3" id="KW-1185">Reference proteome</keyword>
<feature type="compositionally biased region" description="Basic and acidic residues" evidence="1">
    <location>
        <begin position="28"/>
        <end position="40"/>
    </location>
</feature>
<feature type="region of interest" description="Disordered" evidence="1">
    <location>
        <begin position="138"/>
        <end position="167"/>
    </location>
</feature>
<dbReference type="EMBL" id="SGXD01000001">
    <property type="protein sequence ID" value="RZS91101.1"/>
    <property type="molecule type" value="Genomic_DNA"/>
</dbReference>
<feature type="region of interest" description="Disordered" evidence="1">
    <location>
        <begin position="1"/>
        <end position="43"/>
    </location>
</feature>
<proteinExistence type="predicted"/>
<evidence type="ECO:0000313" key="3">
    <source>
        <dbReference type="Proteomes" id="UP000293638"/>
    </source>
</evidence>
<name>A0A4Q7NV45_9ACTN</name>
<sequence>MNGVELLDGTPAGSPAGPVVESLDPEPAEVRERPAREGAPRGRRVRTAAAVVLAFAAGLGTAAYGASSAHSSAERRDRLGVLDLGVLEVRADLGNSPRDATLTATLHNRGPLPVQLESVAVVPAGAAAIPLTSSAEERVDPDAGWTGNGRVTRGCTGQGTPLYGRPTSVDPTADSWATATLHVQARTPDGALHELVLKPWHDFAVTGLEPLLQPLTCDVDEFSQAYINEFGSGVSTPEGPRSQKMVLRLQGGTDGGSRVTVTKLEPAQPWLEVRVLRGLPATLGSNPDGEPVTVVLSIPSCKGAQLSGTSLQTEPLQLFGRLGDGPVSGPAPLGGDGGVTMAYLQLLARACPGALAR</sequence>
<accession>A0A4Q7NV45</accession>
<organism evidence="2 3">
    <name type="scientific">Motilibacter rhizosphaerae</name>
    <dbReference type="NCBI Taxonomy" id="598652"/>
    <lineage>
        <taxon>Bacteria</taxon>
        <taxon>Bacillati</taxon>
        <taxon>Actinomycetota</taxon>
        <taxon>Actinomycetes</taxon>
        <taxon>Motilibacterales</taxon>
        <taxon>Motilibacteraceae</taxon>
        <taxon>Motilibacter</taxon>
    </lineage>
</organism>
<evidence type="ECO:0000313" key="2">
    <source>
        <dbReference type="EMBL" id="RZS91101.1"/>
    </source>
</evidence>